<dbReference type="GO" id="GO:0061928">
    <property type="term" value="F:glutathione specific gamma-glutamylcyclotransferase activity"/>
    <property type="evidence" value="ECO:0007669"/>
    <property type="project" value="UniProtKB-EC"/>
</dbReference>
<name>A0A4R6WQR0_9PROT</name>
<evidence type="ECO:0000313" key="3">
    <source>
        <dbReference type="EMBL" id="TDQ83895.1"/>
    </source>
</evidence>
<evidence type="ECO:0000313" key="4">
    <source>
        <dbReference type="Proteomes" id="UP000295783"/>
    </source>
</evidence>
<dbReference type="CDD" id="cd06661">
    <property type="entry name" value="GGCT_like"/>
    <property type="match status" value="1"/>
</dbReference>
<dbReference type="EC" id="4.3.2.7" evidence="1"/>
<sequence length="240" mass="27057">MTRTTSQKRSPTRERRLALTAELVAHCERPVPDPGPCAGTTYFSEADYAAFAERLAAESGDGPVWVFAYGSLIWNPGFTWESYRRATVHGWHRCFSMKMERWRGTPEQPGLMLALERGGSCEGIAYRLPQGDRVGELVNLLKREIDGAENAAYIRWVRARTDDEQFRALVFYALPKGADFPERPSLETAAHMLARACGHAGSGAAYLHRTVEKLAEHDIYDRNLWRLQEMVAAEIRALRG</sequence>
<dbReference type="PANTHER" id="PTHR12192:SF2">
    <property type="entry name" value="GLUTATHIONE-SPECIFIC GAMMA-GLUTAMYLCYCLOTRANSFERASE 2"/>
    <property type="match status" value="1"/>
</dbReference>
<dbReference type="RefSeq" id="WP_133611964.1">
    <property type="nucleotide sequence ID" value="NZ_SNYW01000006.1"/>
</dbReference>
<comment type="caution">
    <text evidence="3">The sequence shown here is derived from an EMBL/GenBank/DDBJ whole genome shotgun (WGS) entry which is preliminary data.</text>
</comment>
<dbReference type="InterPro" id="IPR036568">
    <property type="entry name" value="GGCT-like_sf"/>
</dbReference>
<dbReference type="Proteomes" id="UP000295783">
    <property type="component" value="Unassembled WGS sequence"/>
</dbReference>
<dbReference type="PANTHER" id="PTHR12192">
    <property type="entry name" value="CATION TRANSPORT PROTEIN CHAC-RELATED"/>
    <property type="match status" value="1"/>
</dbReference>
<dbReference type="Gene3D" id="3.10.490.10">
    <property type="entry name" value="Gamma-glutamyl cyclotransferase-like"/>
    <property type="match status" value="1"/>
</dbReference>
<dbReference type="GO" id="GO:0005737">
    <property type="term" value="C:cytoplasm"/>
    <property type="evidence" value="ECO:0007669"/>
    <property type="project" value="TreeGrafter"/>
</dbReference>
<dbReference type="OrthoDB" id="9795692at2"/>
<dbReference type="AlphaFoldDB" id="A0A4R6WQR0"/>
<gene>
    <name evidence="3" type="ORF">A8950_0439</name>
</gene>
<reference evidence="3 4" key="1">
    <citation type="submission" date="2019-03" db="EMBL/GenBank/DDBJ databases">
        <title>Genomic Encyclopedia of Type Strains, Phase III (KMG-III): the genomes of soil and plant-associated and newly described type strains.</title>
        <authorList>
            <person name="Whitman W."/>
        </authorList>
    </citation>
    <scope>NUCLEOTIDE SEQUENCE [LARGE SCALE GENOMIC DNA]</scope>
    <source>
        <strain evidence="3 4">CGMCC 1.7660</strain>
    </source>
</reference>
<dbReference type="EMBL" id="SNYW01000006">
    <property type="protein sequence ID" value="TDQ83895.1"/>
    <property type="molecule type" value="Genomic_DNA"/>
</dbReference>
<dbReference type="GO" id="GO:0006751">
    <property type="term" value="P:glutathione catabolic process"/>
    <property type="evidence" value="ECO:0007669"/>
    <property type="project" value="InterPro"/>
</dbReference>
<dbReference type="InterPro" id="IPR013024">
    <property type="entry name" value="GGCT-like"/>
</dbReference>
<evidence type="ECO:0000256" key="1">
    <source>
        <dbReference type="ARBA" id="ARBA00012344"/>
    </source>
</evidence>
<proteinExistence type="predicted"/>
<dbReference type="Pfam" id="PF04752">
    <property type="entry name" value="ChaC"/>
    <property type="match status" value="1"/>
</dbReference>
<protein>
    <recommendedName>
        <fullName evidence="1">glutathione-specific gamma-glutamylcyclotransferase</fullName>
        <ecNumber evidence="1">4.3.2.7</ecNumber>
    </recommendedName>
</protein>
<keyword evidence="2" id="KW-0456">Lyase</keyword>
<organism evidence="3 4">
    <name type="scientific">Dongia mobilis</name>
    <dbReference type="NCBI Taxonomy" id="578943"/>
    <lineage>
        <taxon>Bacteria</taxon>
        <taxon>Pseudomonadati</taxon>
        <taxon>Pseudomonadota</taxon>
        <taxon>Alphaproteobacteria</taxon>
        <taxon>Rhodospirillales</taxon>
        <taxon>Dongiaceae</taxon>
        <taxon>Dongia</taxon>
    </lineage>
</organism>
<dbReference type="SUPFAM" id="SSF110857">
    <property type="entry name" value="Gamma-glutamyl cyclotransferase-like"/>
    <property type="match status" value="1"/>
</dbReference>
<accession>A0A4R6WQR0</accession>
<keyword evidence="4" id="KW-1185">Reference proteome</keyword>
<dbReference type="InterPro" id="IPR006840">
    <property type="entry name" value="ChaC"/>
</dbReference>
<evidence type="ECO:0000256" key="2">
    <source>
        <dbReference type="ARBA" id="ARBA00023239"/>
    </source>
</evidence>